<evidence type="ECO:0000259" key="8">
    <source>
        <dbReference type="Pfam" id="PF03446"/>
    </source>
</evidence>
<keyword evidence="4" id="KW-0101">Branched-chain amino acid catabolism</keyword>
<evidence type="ECO:0000256" key="4">
    <source>
        <dbReference type="ARBA" id="ARBA00022456"/>
    </source>
</evidence>
<evidence type="ECO:0000313" key="10">
    <source>
        <dbReference type="EMBL" id="KAA8496020.1"/>
    </source>
</evidence>
<dbReference type="Pfam" id="PF03446">
    <property type="entry name" value="NAD_binding_2"/>
    <property type="match status" value="1"/>
</dbReference>
<comment type="caution">
    <text evidence="10">The sequence shown here is derived from an EMBL/GenBank/DDBJ whole genome shotgun (WGS) entry which is preliminary data.</text>
</comment>
<comment type="catalytic activity">
    <reaction evidence="7">
        <text>3-hydroxy-2-methylpropanoate + NAD(+) = 2-methyl-3-oxopropanoate + NADH + H(+)</text>
        <dbReference type="Rhea" id="RHEA:17681"/>
        <dbReference type="ChEBI" id="CHEBI:11805"/>
        <dbReference type="ChEBI" id="CHEBI:15378"/>
        <dbReference type="ChEBI" id="CHEBI:57540"/>
        <dbReference type="ChEBI" id="CHEBI:57700"/>
        <dbReference type="ChEBI" id="CHEBI:57945"/>
        <dbReference type="EC" id="1.1.1.31"/>
    </reaction>
</comment>
<proteinExistence type="inferred from homology"/>
<dbReference type="OMA" id="NNMMLFI"/>
<feature type="domain" description="6-phosphogluconate dehydrogenase NADP-binding" evidence="8">
    <location>
        <begin position="53"/>
        <end position="227"/>
    </location>
</feature>
<dbReference type="Pfam" id="PF14833">
    <property type="entry name" value="NAD_binding_11"/>
    <property type="match status" value="1"/>
</dbReference>
<dbReference type="EMBL" id="VRMN01000003">
    <property type="protein sequence ID" value="KAA8496020.1"/>
    <property type="molecule type" value="Genomic_DNA"/>
</dbReference>
<evidence type="ECO:0000256" key="6">
    <source>
        <dbReference type="ARBA" id="ARBA00023027"/>
    </source>
</evidence>
<dbReference type="PANTHER" id="PTHR22981">
    <property type="entry name" value="3-HYDROXYISOBUTYRATE DEHYDROGENASE-RELATED"/>
    <property type="match status" value="1"/>
</dbReference>
<evidence type="ECO:0000256" key="7">
    <source>
        <dbReference type="ARBA" id="ARBA00049197"/>
    </source>
</evidence>
<dbReference type="Gene3D" id="3.40.50.720">
    <property type="entry name" value="NAD(P)-binding Rossmann-like Domain"/>
    <property type="match status" value="1"/>
</dbReference>
<dbReference type="InterPro" id="IPR008927">
    <property type="entry name" value="6-PGluconate_DH-like_C_sf"/>
</dbReference>
<dbReference type="InterPro" id="IPR006115">
    <property type="entry name" value="6PGDH_NADP-bd"/>
</dbReference>
<evidence type="ECO:0000256" key="1">
    <source>
        <dbReference type="ARBA" id="ARBA00005109"/>
    </source>
</evidence>
<dbReference type="AlphaFoldDB" id="A0A5J4YYG4"/>
<accession>A0A5J4YYG4</accession>
<dbReference type="FunFam" id="1.10.1040.10:FF:000006">
    <property type="entry name" value="3-hydroxyisobutyrate dehydrogenase"/>
    <property type="match status" value="1"/>
</dbReference>
<dbReference type="EC" id="1.1.1.31" evidence="3"/>
<keyword evidence="6" id="KW-0520">NAD</keyword>
<dbReference type="GO" id="GO:0051287">
    <property type="term" value="F:NAD binding"/>
    <property type="evidence" value="ECO:0007669"/>
    <property type="project" value="InterPro"/>
</dbReference>
<dbReference type="SUPFAM" id="SSF48179">
    <property type="entry name" value="6-phosphogluconate dehydrogenase C-terminal domain-like"/>
    <property type="match status" value="1"/>
</dbReference>
<organism evidence="10 11">
    <name type="scientific">Porphyridium purpureum</name>
    <name type="common">Red alga</name>
    <name type="synonym">Porphyridium cruentum</name>
    <dbReference type="NCBI Taxonomy" id="35688"/>
    <lineage>
        <taxon>Eukaryota</taxon>
        <taxon>Rhodophyta</taxon>
        <taxon>Bangiophyceae</taxon>
        <taxon>Porphyridiales</taxon>
        <taxon>Porphyridiaceae</taxon>
        <taxon>Porphyridium</taxon>
    </lineage>
</organism>
<gene>
    <name evidence="10" type="ORF">FVE85_2175</name>
</gene>
<dbReference type="GO" id="GO:0008442">
    <property type="term" value="F:3-hydroxyisobutyrate dehydrogenase activity"/>
    <property type="evidence" value="ECO:0007669"/>
    <property type="project" value="UniProtKB-EC"/>
</dbReference>
<dbReference type="InterPro" id="IPR013328">
    <property type="entry name" value="6PGD_dom2"/>
</dbReference>
<evidence type="ECO:0000256" key="2">
    <source>
        <dbReference type="ARBA" id="ARBA00006013"/>
    </source>
</evidence>
<sequence>MGSGFGHCALVRCSICVEHVRGRVEARDRLGLCPLVASQVEMVTTMLSVMPARIGWLGLGNMGMPMVANLVKHGGGIQSVSVFDADGGKRDAALKELSGVRKGVTVSTAVSVRDLVANGRCNVVFSMLPDGAAMNDCVALLTEAGASASPGGLALMVDCSTVHPNDAQRAAAALNKVSVSFVDAPVSGGIQAAKDGTLSFLVGGSVHVLDAARPFLQSMGRKILHCGEQPGLGQAAKLANNLLLGITMAGLCESFVLGSRLGLEPKVLSEVFNASSGRCWSSEKYCPVKGVMSSVPANADYKTGFAARLMLKDLRLAMDAAKARGVDHEGSDSRKLRLPLGEAALEQYVQLASQHPNLDFSALYKYLFDEEGKR</sequence>
<evidence type="ECO:0000256" key="3">
    <source>
        <dbReference type="ARBA" id="ARBA00012991"/>
    </source>
</evidence>
<keyword evidence="11" id="KW-1185">Reference proteome</keyword>
<comment type="pathway">
    <text evidence="1">Amino-acid degradation; L-valine degradation.</text>
</comment>
<evidence type="ECO:0000259" key="9">
    <source>
        <dbReference type="Pfam" id="PF14833"/>
    </source>
</evidence>
<keyword evidence="5" id="KW-0560">Oxidoreductase</keyword>
<dbReference type="PANTHER" id="PTHR22981:SF7">
    <property type="entry name" value="3-HYDROXYISOBUTYRATE DEHYDROGENASE, MITOCHONDRIAL"/>
    <property type="match status" value="1"/>
</dbReference>
<reference evidence="11" key="1">
    <citation type="journal article" date="2019" name="Nat. Commun.">
        <title>Expansion of phycobilisome linker gene families in mesophilic red algae.</title>
        <authorList>
            <person name="Lee J."/>
            <person name="Kim D."/>
            <person name="Bhattacharya D."/>
            <person name="Yoon H.S."/>
        </authorList>
    </citation>
    <scope>NUCLEOTIDE SEQUENCE [LARGE SCALE GENOMIC DNA]</scope>
    <source>
        <strain evidence="11">CCMP 1328</strain>
    </source>
</reference>
<dbReference type="SUPFAM" id="SSF51735">
    <property type="entry name" value="NAD(P)-binding Rossmann-fold domains"/>
    <property type="match status" value="1"/>
</dbReference>
<dbReference type="InterPro" id="IPR036291">
    <property type="entry name" value="NAD(P)-bd_dom_sf"/>
</dbReference>
<dbReference type="OrthoDB" id="435038at2759"/>
<evidence type="ECO:0000256" key="5">
    <source>
        <dbReference type="ARBA" id="ARBA00023002"/>
    </source>
</evidence>
<feature type="domain" description="3-hydroxyisobutyrate dehydrogenase-like NAD-binding" evidence="9">
    <location>
        <begin position="231"/>
        <end position="366"/>
    </location>
</feature>
<dbReference type="Proteomes" id="UP000324585">
    <property type="component" value="Unassembled WGS sequence"/>
</dbReference>
<dbReference type="Gene3D" id="1.10.1040.10">
    <property type="entry name" value="N-(1-d-carboxylethyl)-l-norvaline Dehydrogenase, domain 2"/>
    <property type="match status" value="1"/>
</dbReference>
<dbReference type="InterPro" id="IPR029154">
    <property type="entry name" value="HIBADH-like_NADP-bd"/>
</dbReference>
<protein>
    <recommendedName>
        <fullName evidence="3">3-hydroxyisobutyrate dehydrogenase</fullName>
        <ecNumber evidence="3">1.1.1.31</ecNumber>
    </recommendedName>
</protein>
<comment type="similarity">
    <text evidence="2">Belongs to the HIBADH-related family. 3-hydroxyisobutyrate dehydrogenase subfamily.</text>
</comment>
<dbReference type="GO" id="GO:0009083">
    <property type="term" value="P:branched-chain amino acid catabolic process"/>
    <property type="evidence" value="ECO:0007669"/>
    <property type="project" value="UniProtKB-KW"/>
</dbReference>
<dbReference type="GO" id="GO:0050661">
    <property type="term" value="F:NADP binding"/>
    <property type="evidence" value="ECO:0007669"/>
    <property type="project" value="InterPro"/>
</dbReference>
<evidence type="ECO:0000313" key="11">
    <source>
        <dbReference type="Proteomes" id="UP000324585"/>
    </source>
</evidence>
<name>A0A5J4YYG4_PORPP</name>